<dbReference type="CDD" id="cd06989">
    <property type="entry name" value="cupin_DRT102"/>
    <property type="match status" value="1"/>
</dbReference>
<proteinExistence type="predicted"/>
<dbReference type="SUPFAM" id="SSF51182">
    <property type="entry name" value="RmlC-like cupins"/>
    <property type="match status" value="1"/>
</dbReference>
<keyword evidence="4" id="KW-1185">Reference proteome</keyword>
<organism evidence="3 4">
    <name type="scientific">Noviluteimonas gilva</name>
    <dbReference type="NCBI Taxonomy" id="2682097"/>
    <lineage>
        <taxon>Bacteria</taxon>
        <taxon>Pseudomonadati</taxon>
        <taxon>Pseudomonadota</taxon>
        <taxon>Gammaproteobacteria</taxon>
        <taxon>Lysobacterales</taxon>
        <taxon>Lysobacteraceae</taxon>
        <taxon>Noviluteimonas</taxon>
    </lineage>
</organism>
<dbReference type="RefSeq" id="WP_156640622.1">
    <property type="nucleotide sequence ID" value="NZ_WOXT01000001.1"/>
</dbReference>
<dbReference type="AlphaFoldDB" id="A0A7C9HXN8"/>
<comment type="caution">
    <text evidence="3">The sequence shown here is derived from an EMBL/GenBank/DDBJ whole genome shotgun (WGS) entry which is preliminary data.</text>
</comment>
<protein>
    <submittedName>
        <fullName evidence="3">DUF4437 domain-containing protein</fullName>
    </submittedName>
</protein>
<sequence length="154" mass="16330">MKITDLFALALVPALALAQSASSSHVMVKAADTKWGEGPAFLPKGVQAAVLYGDPSKAGPFTLRLKAPAGGKIPRHWHPTDEQVTIIEGDFHLSMGDAANAHESDFAPGDYVNLPAKMQHEASTKNGAVVQVNAMGPFEINYVDPKDDPRNAGK</sequence>
<evidence type="ECO:0000313" key="3">
    <source>
        <dbReference type="EMBL" id="MUV13434.1"/>
    </source>
</evidence>
<evidence type="ECO:0000259" key="2">
    <source>
        <dbReference type="Pfam" id="PF12973"/>
    </source>
</evidence>
<dbReference type="InterPro" id="IPR025979">
    <property type="entry name" value="ChrR-like_cupin_dom"/>
</dbReference>
<feature type="chain" id="PRO_5028819557" evidence="1">
    <location>
        <begin position="19"/>
        <end position="154"/>
    </location>
</feature>
<gene>
    <name evidence="3" type="ORF">GN331_04345</name>
</gene>
<dbReference type="Gene3D" id="2.60.120.10">
    <property type="entry name" value="Jelly Rolls"/>
    <property type="match status" value="1"/>
</dbReference>
<dbReference type="InterPro" id="IPR014710">
    <property type="entry name" value="RmlC-like_jellyroll"/>
</dbReference>
<keyword evidence="1" id="KW-0732">Signal</keyword>
<dbReference type="InterPro" id="IPR011051">
    <property type="entry name" value="RmlC_Cupin_sf"/>
</dbReference>
<evidence type="ECO:0000313" key="4">
    <source>
        <dbReference type="Proteomes" id="UP000479692"/>
    </source>
</evidence>
<dbReference type="Pfam" id="PF12973">
    <property type="entry name" value="Cupin_7"/>
    <property type="match status" value="1"/>
</dbReference>
<dbReference type="EMBL" id="WOXT01000001">
    <property type="protein sequence ID" value="MUV13434.1"/>
    <property type="molecule type" value="Genomic_DNA"/>
</dbReference>
<feature type="domain" description="ChrR-like cupin" evidence="2">
    <location>
        <begin position="24"/>
        <end position="132"/>
    </location>
</feature>
<dbReference type="Proteomes" id="UP000479692">
    <property type="component" value="Unassembled WGS sequence"/>
</dbReference>
<evidence type="ECO:0000256" key="1">
    <source>
        <dbReference type="SAM" id="SignalP"/>
    </source>
</evidence>
<reference evidence="3 4" key="1">
    <citation type="submission" date="2019-12" db="EMBL/GenBank/DDBJ databases">
        <authorList>
            <person name="Xu J."/>
        </authorList>
    </citation>
    <scope>NUCLEOTIDE SEQUENCE [LARGE SCALE GENOMIC DNA]</scope>
    <source>
        <strain evidence="3 4">HX-5-24</strain>
    </source>
</reference>
<accession>A0A7C9HXN8</accession>
<feature type="signal peptide" evidence="1">
    <location>
        <begin position="1"/>
        <end position="18"/>
    </location>
</feature>
<name>A0A7C9HXN8_9GAMM</name>